<protein>
    <recommendedName>
        <fullName evidence="4">Gag protein</fullName>
    </recommendedName>
</protein>
<comment type="caution">
    <text evidence="2">The sequence shown here is derived from an EMBL/GenBank/DDBJ whole genome shotgun (WGS) entry which is preliminary data.</text>
</comment>
<keyword evidence="3" id="KW-1185">Reference proteome</keyword>
<dbReference type="OrthoDB" id="1936908at2759"/>
<name>A0A9Q0KRD2_9MAGN</name>
<evidence type="ECO:0000313" key="2">
    <source>
        <dbReference type="EMBL" id="KAJ4974871.1"/>
    </source>
</evidence>
<organism evidence="2 3">
    <name type="scientific">Protea cynaroides</name>
    <dbReference type="NCBI Taxonomy" id="273540"/>
    <lineage>
        <taxon>Eukaryota</taxon>
        <taxon>Viridiplantae</taxon>
        <taxon>Streptophyta</taxon>
        <taxon>Embryophyta</taxon>
        <taxon>Tracheophyta</taxon>
        <taxon>Spermatophyta</taxon>
        <taxon>Magnoliopsida</taxon>
        <taxon>Proteales</taxon>
        <taxon>Proteaceae</taxon>
        <taxon>Protea</taxon>
    </lineage>
</organism>
<dbReference type="AlphaFoldDB" id="A0A9Q0KRD2"/>
<reference evidence="2" key="1">
    <citation type="journal article" date="2023" name="Plant J.">
        <title>The genome of the king protea, Protea cynaroides.</title>
        <authorList>
            <person name="Chang J."/>
            <person name="Duong T.A."/>
            <person name="Schoeman C."/>
            <person name="Ma X."/>
            <person name="Roodt D."/>
            <person name="Barker N."/>
            <person name="Li Z."/>
            <person name="Van de Peer Y."/>
            <person name="Mizrachi E."/>
        </authorList>
    </citation>
    <scope>NUCLEOTIDE SEQUENCE</scope>
    <source>
        <tissue evidence="2">Young leaves</tissue>
    </source>
</reference>
<dbReference type="EMBL" id="JAMYWD010000004">
    <property type="protein sequence ID" value="KAJ4974871.1"/>
    <property type="molecule type" value="Genomic_DNA"/>
</dbReference>
<sequence>MYGCRVTRQTRNAVPPPPPVEETSQENNYALGNPEPANPTNLPPPPPKLATVAAPMHTRQTSAAPVVNHPAHQTPQQPAAQIPMQAPEAAQGNHQYPPYMFGANPQNQLDHSRLVERFLKMKPREFNGKPFDPLWPAHWIDEMERNFLMLTITEEEKGQMTVDSYQQRYEELFFFAPASMQEEDTKTRRFVVGLRGSIRENILGLEKRIYNEAVQIARVIESSQKESYLTQNRGIKRPAGNSYNGGNNRTCKPFRPQNFNAATKITPAAQLQPKPNSEAPKCFNCNQPGIWQESALSPRNNSIRDVYMLLRPRMRPHHPMWSQV</sequence>
<proteinExistence type="predicted"/>
<evidence type="ECO:0000313" key="3">
    <source>
        <dbReference type="Proteomes" id="UP001141806"/>
    </source>
</evidence>
<feature type="region of interest" description="Disordered" evidence="1">
    <location>
        <begin position="1"/>
        <end position="51"/>
    </location>
</feature>
<dbReference type="Proteomes" id="UP001141806">
    <property type="component" value="Unassembled WGS sequence"/>
</dbReference>
<gene>
    <name evidence="2" type="ORF">NE237_008045</name>
</gene>
<evidence type="ECO:0008006" key="4">
    <source>
        <dbReference type="Google" id="ProtNLM"/>
    </source>
</evidence>
<accession>A0A9Q0KRD2</accession>
<evidence type="ECO:0000256" key="1">
    <source>
        <dbReference type="SAM" id="MobiDB-lite"/>
    </source>
</evidence>